<feature type="non-terminal residue" evidence="1">
    <location>
        <position position="125"/>
    </location>
</feature>
<reference evidence="1" key="2">
    <citation type="journal article" date="2020" name="Nat. Commun.">
        <title>Large-scale genome sequencing of mycorrhizal fungi provides insights into the early evolution of symbiotic traits.</title>
        <authorList>
            <person name="Miyauchi S."/>
            <person name="Kiss E."/>
            <person name="Kuo A."/>
            <person name="Drula E."/>
            <person name="Kohler A."/>
            <person name="Sanchez-Garcia M."/>
            <person name="Morin E."/>
            <person name="Andreopoulos B."/>
            <person name="Barry K.W."/>
            <person name="Bonito G."/>
            <person name="Buee M."/>
            <person name="Carver A."/>
            <person name="Chen C."/>
            <person name="Cichocki N."/>
            <person name="Clum A."/>
            <person name="Culley D."/>
            <person name="Crous P.W."/>
            <person name="Fauchery L."/>
            <person name="Girlanda M."/>
            <person name="Hayes R.D."/>
            <person name="Keri Z."/>
            <person name="LaButti K."/>
            <person name="Lipzen A."/>
            <person name="Lombard V."/>
            <person name="Magnuson J."/>
            <person name="Maillard F."/>
            <person name="Murat C."/>
            <person name="Nolan M."/>
            <person name="Ohm R.A."/>
            <person name="Pangilinan J."/>
            <person name="Pereira M.F."/>
            <person name="Perotto S."/>
            <person name="Peter M."/>
            <person name="Pfister S."/>
            <person name="Riley R."/>
            <person name="Sitrit Y."/>
            <person name="Stielow J.B."/>
            <person name="Szollosi G."/>
            <person name="Zifcakova L."/>
            <person name="Stursova M."/>
            <person name="Spatafora J.W."/>
            <person name="Tedersoo L."/>
            <person name="Vaario L.M."/>
            <person name="Yamada A."/>
            <person name="Yan M."/>
            <person name="Wang P."/>
            <person name="Xu J."/>
            <person name="Bruns T."/>
            <person name="Baldrian P."/>
            <person name="Vilgalys R."/>
            <person name="Dunand C."/>
            <person name="Henrissat B."/>
            <person name="Grigoriev I.V."/>
            <person name="Hibbett D."/>
            <person name="Nagy L.G."/>
            <person name="Martin F.M."/>
        </authorList>
    </citation>
    <scope>NUCLEOTIDE SEQUENCE</scope>
    <source>
        <strain evidence="1">P2</strain>
    </source>
</reference>
<dbReference type="Proteomes" id="UP000886501">
    <property type="component" value="Unassembled WGS sequence"/>
</dbReference>
<dbReference type="EMBL" id="MU118843">
    <property type="protein sequence ID" value="KAF9641959.1"/>
    <property type="molecule type" value="Genomic_DNA"/>
</dbReference>
<name>A0ACB6YXM6_THEGA</name>
<reference evidence="1" key="1">
    <citation type="submission" date="2019-10" db="EMBL/GenBank/DDBJ databases">
        <authorList>
            <consortium name="DOE Joint Genome Institute"/>
            <person name="Kuo A."/>
            <person name="Miyauchi S."/>
            <person name="Kiss E."/>
            <person name="Drula E."/>
            <person name="Kohler A."/>
            <person name="Sanchez-Garcia M."/>
            <person name="Andreopoulos B."/>
            <person name="Barry K.W."/>
            <person name="Bonito G."/>
            <person name="Buee M."/>
            <person name="Carver A."/>
            <person name="Chen C."/>
            <person name="Cichocki N."/>
            <person name="Clum A."/>
            <person name="Culley D."/>
            <person name="Crous P.W."/>
            <person name="Fauchery L."/>
            <person name="Girlanda M."/>
            <person name="Hayes R."/>
            <person name="Keri Z."/>
            <person name="Labutti K."/>
            <person name="Lipzen A."/>
            <person name="Lombard V."/>
            <person name="Magnuson J."/>
            <person name="Maillard F."/>
            <person name="Morin E."/>
            <person name="Murat C."/>
            <person name="Nolan M."/>
            <person name="Ohm R."/>
            <person name="Pangilinan J."/>
            <person name="Pereira M."/>
            <person name="Perotto S."/>
            <person name="Peter M."/>
            <person name="Riley R."/>
            <person name="Sitrit Y."/>
            <person name="Stielow B."/>
            <person name="Szollosi G."/>
            <person name="Zifcakova L."/>
            <person name="Stursova M."/>
            <person name="Spatafora J.W."/>
            <person name="Tedersoo L."/>
            <person name="Vaario L.-M."/>
            <person name="Yamada A."/>
            <person name="Yan M."/>
            <person name="Wang P."/>
            <person name="Xu J."/>
            <person name="Bruns T."/>
            <person name="Baldrian P."/>
            <person name="Vilgalys R."/>
            <person name="Henrissat B."/>
            <person name="Grigoriev I.V."/>
            <person name="Hibbett D."/>
            <person name="Nagy L.G."/>
            <person name="Martin F.M."/>
        </authorList>
    </citation>
    <scope>NUCLEOTIDE SEQUENCE</scope>
    <source>
        <strain evidence="1">P2</strain>
    </source>
</reference>
<evidence type="ECO:0000313" key="2">
    <source>
        <dbReference type="Proteomes" id="UP000886501"/>
    </source>
</evidence>
<comment type="caution">
    <text evidence="1">The sequence shown here is derived from an EMBL/GenBank/DDBJ whole genome shotgun (WGS) entry which is preliminary data.</text>
</comment>
<proteinExistence type="predicted"/>
<sequence length="125" mass="13927">IDKGGHARLADFSLITVIPDPSTFVSTCVEGGALRWMSPELLDPESFKLKEARPTKESDCYALGMAIYEVLSGQVAFATYDPFDTFANILRDVRPARPQGELGKSFTNDIWETVNLCWKPQPSDR</sequence>
<evidence type="ECO:0000313" key="1">
    <source>
        <dbReference type="EMBL" id="KAF9641959.1"/>
    </source>
</evidence>
<protein>
    <submittedName>
        <fullName evidence="1">Kinase-like protein</fullName>
    </submittedName>
</protein>
<organism evidence="1 2">
    <name type="scientific">Thelephora ganbajun</name>
    <name type="common">Ganba fungus</name>
    <dbReference type="NCBI Taxonomy" id="370292"/>
    <lineage>
        <taxon>Eukaryota</taxon>
        <taxon>Fungi</taxon>
        <taxon>Dikarya</taxon>
        <taxon>Basidiomycota</taxon>
        <taxon>Agaricomycotina</taxon>
        <taxon>Agaricomycetes</taxon>
        <taxon>Thelephorales</taxon>
        <taxon>Thelephoraceae</taxon>
        <taxon>Thelephora</taxon>
    </lineage>
</organism>
<gene>
    <name evidence="1" type="ORF">BDM02DRAFT_3068637</name>
</gene>
<feature type="non-terminal residue" evidence="1">
    <location>
        <position position="1"/>
    </location>
</feature>
<accession>A0ACB6YXM6</accession>
<keyword evidence="2" id="KW-1185">Reference proteome</keyword>